<keyword evidence="4 6" id="KW-1133">Transmembrane helix</keyword>
<feature type="transmembrane region" description="Helical" evidence="6">
    <location>
        <begin position="222"/>
        <end position="245"/>
    </location>
</feature>
<feature type="transmembrane region" description="Helical" evidence="6">
    <location>
        <begin position="173"/>
        <end position="194"/>
    </location>
</feature>
<name>A0ABN2KTN2_9MICO</name>
<gene>
    <name evidence="7" type="ORF">GCM10009810_25860</name>
</gene>
<evidence type="ECO:0000256" key="2">
    <source>
        <dbReference type="ARBA" id="ARBA00022475"/>
    </source>
</evidence>
<reference evidence="7 8" key="1">
    <citation type="journal article" date="2019" name="Int. J. Syst. Evol. Microbiol.">
        <title>The Global Catalogue of Microorganisms (GCM) 10K type strain sequencing project: providing services to taxonomists for standard genome sequencing and annotation.</title>
        <authorList>
            <consortium name="The Broad Institute Genomics Platform"/>
            <consortium name="The Broad Institute Genome Sequencing Center for Infectious Disease"/>
            <person name="Wu L."/>
            <person name="Ma J."/>
        </authorList>
    </citation>
    <scope>NUCLEOTIDE SEQUENCE [LARGE SCALE GENOMIC DNA]</scope>
    <source>
        <strain evidence="7 8">JCM 15591</strain>
    </source>
</reference>
<keyword evidence="5 6" id="KW-0472">Membrane</keyword>
<keyword evidence="2" id="KW-1003">Cell membrane</keyword>
<dbReference type="Pfam" id="PF07690">
    <property type="entry name" value="MFS_1"/>
    <property type="match status" value="1"/>
</dbReference>
<evidence type="ECO:0000256" key="5">
    <source>
        <dbReference type="ARBA" id="ARBA00023136"/>
    </source>
</evidence>
<dbReference type="SUPFAM" id="SSF103473">
    <property type="entry name" value="MFS general substrate transporter"/>
    <property type="match status" value="1"/>
</dbReference>
<feature type="transmembrane region" description="Helical" evidence="6">
    <location>
        <begin position="352"/>
        <end position="370"/>
    </location>
</feature>
<dbReference type="PANTHER" id="PTHR23513">
    <property type="entry name" value="INTEGRAL MEMBRANE EFFLUX PROTEIN-RELATED"/>
    <property type="match status" value="1"/>
</dbReference>
<evidence type="ECO:0000256" key="6">
    <source>
        <dbReference type="SAM" id="Phobius"/>
    </source>
</evidence>
<evidence type="ECO:0000256" key="1">
    <source>
        <dbReference type="ARBA" id="ARBA00004651"/>
    </source>
</evidence>
<dbReference type="InterPro" id="IPR011701">
    <property type="entry name" value="MFS"/>
</dbReference>
<evidence type="ECO:0000256" key="4">
    <source>
        <dbReference type="ARBA" id="ARBA00022989"/>
    </source>
</evidence>
<keyword evidence="8" id="KW-1185">Reference proteome</keyword>
<feature type="transmembrane region" description="Helical" evidence="6">
    <location>
        <begin position="310"/>
        <end position="331"/>
    </location>
</feature>
<evidence type="ECO:0000313" key="8">
    <source>
        <dbReference type="Proteomes" id="UP001501475"/>
    </source>
</evidence>
<protein>
    <submittedName>
        <fullName evidence="7">MFS transporter</fullName>
    </submittedName>
</protein>
<accession>A0ABN2KTN2</accession>
<feature type="transmembrane region" description="Helical" evidence="6">
    <location>
        <begin position="257"/>
        <end position="278"/>
    </location>
</feature>
<dbReference type="EMBL" id="BAAAPN010000057">
    <property type="protein sequence ID" value="GAA1765844.1"/>
    <property type="molecule type" value="Genomic_DNA"/>
</dbReference>
<dbReference type="PANTHER" id="PTHR23513:SF11">
    <property type="entry name" value="STAPHYLOFERRIN A TRANSPORTER"/>
    <property type="match status" value="1"/>
</dbReference>
<feature type="transmembrane region" description="Helical" evidence="6">
    <location>
        <begin position="376"/>
        <end position="396"/>
    </location>
</feature>
<comment type="caution">
    <text evidence="7">The sequence shown here is derived from an EMBL/GenBank/DDBJ whole genome shotgun (WGS) entry which is preliminary data.</text>
</comment>
<evidence type="ECO:0000256" key="3">
    <source>
        <dbReference type="ARBA" id="ARBA00022692"/>
    </source>
</evidence>
<sequence length="429" mass="44373">MASTRALLWKDQRFVALLTARTLSMLALAFAPVALAFGVLDLPGATATTLSVVLAAESIALVLFTLIGGVIADRYPRDRVLQGAEWTNALLHVALGVMFLTGHAPLWGLVTMTFLAGTAGALVWPAITGIIPQVVPAHSLQDGNALIGLGGNVARVAGLVSGGIVVVAIGGGWALVGAGAAFALAGAFITRLHLPPVIADQPAAASVLTELREGWVEFRSRTWLWVCVLQFSAFVMVWQAGHLVLGPVVAKQALGGAGAWSTILTVESFGLILGGLVAMRWRPRFPIRMVVLLSFLGAPPYLLLGLHAPLAAIAIGSFGLGFAFELLTILWQTTMQTEIPPEALSRVSSYDALGSLALGPLGIILAGPAADAFGAHHVLIVCAAVMVATSAVALSVPGIRNLRARPYAADAPLAPDSPADVGPAVSLPY</sequence>
<evidence type="ECO:0000313" key="7">
    <source>
        <dbReference type="EMBL" id="GAA1765844.1"/>
    </source>
</evidence>
<dbReference type="RefSeq" id="WP_344067042.1">
    <property type="nucleotide sequence ID" value="NZ_BAAAPN010000057.1"/>
</dbReference>
<comment type="subcellular location">
    <subcellularLocation>
        <location evidence="1">Cell membrane</location>
        <topology evidence="1">Multi-pass membrane protein</topology>
    </subcellularLocation>
</comment>
<proteinExistence type="predicted"/>
<dbReference type="Gene3D" id="1.20.1250.20">
    <property type="entry name" value="MFS general substrate transporter like domains"/>
    <property type="match status" value="1"/>
</dbReference>
<keyword evidence="3 6" id="KW-0812">Transmembrane</keyword>
<dbReference type="Proteomes" id="UP001501475">
    <property type="component" value="Unassembled WGS sequence"/>
</dbReference>
<organism evidence="7 8">
    <name type="scientific">Nostocoides vanveenii</name>
    <dbReference type="NCBI Taxonomy" id="330835"/>
    <lineage>
        <taxon>Bacteria</taxon>
        <taxon>Bacillati</taxon>
        <taxon>Actinomycetota</taxon>
        <taxon>Actinomycetes</taxon>
        <taxon>Micrococcales</taxon>
        <taxon>Intrasporangiaceae</taxon>
        <taxon>Nostocoides</taxon>
    </lineage>
</organism>
<feature type="transmembrane region" description="Helical" evidence="6">
    <location>
        <begin position="52"/>
        <end position="71"/>
    </location>
</feature>
<feature type="transmembrane region" description="Helical" evidence="6">
    <location>
        <begin position="285"/>
        <end position="304"/>
    </location>
</feature>
<dbReference type="InterPro" id="IPR036259">
    <property type="entry name" value="MFS_trans_sf"/>
</dbReference>
<dbReference type="CDD" id="cd06173">
    <property type="entry name" value="MFS_MefA_like"/>
    <property type="match status" value="1"/>
</dbReference>